<evidence type="ECO:0000313" key="3">
    <source>
        <dbReference type="Proteomes" id="UP000595917"/>
    </source>
</evidence>
<dbReference type="AlphaFoldDB" id="A0A7T8BB41"/>
<gene>
    <name evidence="2" type="ORF">JFL75_18200</name>
</gene>
<feature type="domain" description="DUF7660" evidence="1">
    <location>
        <begin position="12"/>
        <end position="84"/>
    </location>
</feature>
<evidence type="ECO:0000259" key="1">
    <source>
        <dbReference type="Pfam" id="PF24693"/>
    </source>
</evidence>
<organism evidence="2 3">
    <name type="scientific">Breznakiella homolactica</name>
    <dbReference type="NCBI Taxonomy" id="2798577"/>
    <lineage>
        <taxon>Bacteria</taxon>
        <taxon>Pseudomonadati</taxon>
        <taxon>Spirochaetota</taxon>
        <taxon>Spirochaetia</taxon>
        <taxon>Spirochaetales</taxon>
        <taxon>Breznakiellaceae</taxon>
        <taxon>Breznakiella</taxon>
    </lineage>
</organism>
<dbReference type="KEGG" id="bhc:JFL75_18200"/>
<evidence type="ECO:0000313" key="2">
    <source>
        <dbReference type="EMBL" id="QQO08838.1"/>
    </source>
</evidence>
<dbReference type="EMBL" id="CP067089">
    <property type="protein sequence ID" value="QQO08838.1"/>
    <property type="molecule type" value="Genomic_DNA"/>
</dbReference>
<name>A0A7T8BB41_9SPIR</name>
<dbReference type="InterPro" id="IPR056077">
    <property type="entry name" value="DUF7660"/>
</dbReference>
<dbReference type="Proteomes" id="UP000595917">
    <property type="component" value="Chromosome"/>
</dbReference>
<dbReference type="RefSeq" id="WP_215626144.1">
    <property type="nucleotide sequence ID" value="NZ_CP067089.2"/>
</dbReference>
<protein>
    <recommendedName>
        <fullName evidence="1">DUF7660 domain-containing protein</fullName>
    </recommendedName>
</protein>
<sequence>MKLYEIVNNVRSKNDFVQFIKLLKKDLKDNPDEWENADLTRYLSAMAAWVSQIDGYYINMGEKTPADISWNVFANILMAAKIYE</sequence>
<keyword evidence="3" id="KW-1185">Reference proteome</keyword>
<reference evidence="2" key="1">
    <citation type="submission" date="2021-01" db="EMBL/GenBank/DDBJ databases">
        <title>Description of Breznakiella homolactica.</title>
        <authorList>
            <person name="Song Y."/>
            <person name="Brune A."/>
        </authorList>
    </citation>
    <scope>NUCLEOTIDE SEQUENCE</scope>
    <source>
        <strain evidence="2">RmG30</strain>
    </source>
</reference>
<proteinExistence type="predicted"/>
<dbReference type="Pfam" id="PF24693">
    <property type="entry name" value="DUF7660"/>
    <property type="match status" value="1"/>
</dbReference>
<accession>A0A7T8BB41</accession>